<evidence type="ECO:0000313" key="3">
    <source>
        <dbReference type="Proteomes" id="UP000071561"/>
    </source>
</evidence>
<evidence type="ECO:0008006" key="4">
    <source>
        <dbReference type="Google" id="ProtNLM"/>
    </source>
</evidence>
<dbReference type="EMBL" id="CP014504">
    <property type="protein sequence ID" value="AMP99244.1"/>
    <property type="molecule type" value="Genomic_DNA"/>
</dbReference>
<name>A0A127VD69_9SPHI</name>
<dbReference type="Proteomes" id="UP000071561">
    <property type="component" value="Chromosome"/>
</dbReference>
<evidence type="ECO:0000313" key="2">
    <source>
        <dbReference type="EMBL" id="AMP99244.1"/>
    </source>
</evidence>
<gene>
    <name evidence="2" type="ORF">AY601_2350</name>
</gene>
<accession>A0A127VD69</accession>
<protein>
    <recommendedName>
        <fullName evidence="4">HlyD family secretion protein</fullName>
    </recommendedName>
</protein>
<dbReference type="AlphaFoldDB" id="A0A127VD69"/>
<keyword evidence="3" id="KW-1185">Reference proteome</keyword>
<keyword evidence="1" id="KW-0472">Membrane</keyword>
<keyword evidence="1" id="KW-1133">Transmembrane helix</keyword>
<reference evidence="2 3" key="1">
    <citation type="submission" date="2016-03" db="EMBL/GenBank/DDBJ databases">
        <title>Complete genome sequence of Pedobacter cryoconitis PAMC 27485.</title>
        <authorList>
            <person name="Lee J."/>
            <person name="Kim O.-S."/>
        </authorList>
    </citation>
    <scope>NUCLEOTIDE SEQUENCE [LARGE SCALE GENOMIC DNA]</scope>
    <source>
        <strain evidence="2 3">PAMC 27485</strain>
    </source>
</reference>
<dbReference type="OrthoDB" id="756728at2"/>
<dbReference type="KEGG" id="pcm:AY601_2350"/>
<sequence>MKRISQGGLAPWLVLYSGRPNRNSNLMKLKETDGANAGQPWKWFLNRDVLVTCLSLLLIILAALMIPYKDSISFNAQFHTQHKIVPVISPFNGIIKKDIFDTNDAIGPNTFLFTIYDLSAQKETSVYATDAGYYLPNKIEFKSKTYVSKDDTLFYIMPDIKSKGEVYCTAAADKFNVSRMETGHKVTISVARNEEVFSISGKVSFISALPDHSGKYPFQISLEDKDVQHLSEKGVFYFGQQGKVQINFDAQKLGYKLLRFL</sequence>
<organism evidence="2 3">
    <name type="scientific">Pedobacter cryoconitis</name>
    <dbReference type="NCBI Taxonomy" id="188932"/>
    <lineage>
        <taxon>Bacteria</taxon>
        <taxon>Pseudomonadati</taxon>
        <taxon>Bacteroidota</taxon>
        <taxon>Sphingobacteriia</taxon>
        <taxon>Sphingobacteriales</taxon>
        <taxon>Sphingobacteriaceae</taxon>
        <taxon>Pedobacter</taxon>
    </lineage>
</organism>
<proteinExistence type="predicted"/>
<feature type="transmembrane region" description="Helical" evidence="1">
    <location>
        <begin position="49"/>
        <end position="68"/>
    </location>
</feature>
<evidence type="ECO:0000256" key="1">
    <source>
        <dbReference type="SAM" id="Phobius"/>
    </source>
</evidence>
<keyword evidence="1" id="KW-0812">Transmembrane</keyword>
<dbReference type="PATRIC" id="fig|188932.3.peg.2459"/>